<organism evidence="4 5">
    <name type="scientific">Elstera litoralis</name>
    <dbReference type="NCBI Taxonomy" id="552518"/>
    <lineage>
        <taxon>Bacteria</taxon>
        <taxon>Pseudomonadati</taxon>
        <taxon>Pseudomonadota</taxon>
        <taxon>Alphaproteobacteria</taxon>
        <taxon>Rhodospirillales</taxon>
        <taxon>Rhodospirillaceae</taxon>
        <taxon>Elstera</taxon>
    </lineage>
</organism>
<sequence length="128" mass="14795">ECGMILHGTEVKSLRQGHASINESHASQMGGEIWLFNCYVPAYKQSRENHEERRPRKLLLHKKERNKLIGAIKRDGITLIPIGIYFNERGIAKLELGVARGKKKQDKRASEKERDWSRQKSRVMRGES</sequence>
<evidence type="ECO:0000256" key="1">
    <source>
        <dbReference type="ARBA" id="ARBA00022490"/>
    </source>
</evidence>
<name>A0A0F3IX00_9PROT</name>
<feature type="region of interest" description="Disordered" evidence="3">
    <location>
        <begin position="99"/>
        <end position="128"/>
    </location>
</feature>
<dbReference type="HAMAP" id="MF_00023">
    <property type="entry name" value="SmpB"/>
    <property type="match status" value="1"/>
</dbReference>
<evidence type="ECO:0000256" key="2">
    <source>
        <dbReference type="ARBA" id="ARBA00022884"/>
    </source>
</evidence>
<dbReference type="Proteomes" id="UP000033774">
    <property type="component" value="Unassembled WGS sequence"/>
</dbReference>
<protein>
    <submittedName>
        <fullName evidence="4">SsrA-binding protein</fullName>
    </submittedName>
</protein>
<dbReference type="GO" id="GO:0070930">
    <property type="term" value="P:trans-translation-dependent protein tagging"/>
    <property type="evidence" value="ECO:0007669"/>
    <property type="project" value="TreeGrafter"/>
</dbReference>
<dbReference type="PANTHER" id="PTHR30308">
    <property type="entry name" value="TMRNA-BINDING COMPONENT OF TRANS-TRANSLATION TAGGING COMPLEX"/>
    <property type="match status" value="1"/>
</dbReference>
<dbReference type="InterPro" id="IPR000037">
    <property type="entry name" value="SsrA-bd_prot"/>
</dbReference>
<keyword evidence="5" id="KW-1185">Reference proteome</keyword>
<dbReference type="Gene3D" id="2.40.280.10">
    <property type="match status" value="1"/>
</dbReference>
<dbReference type="PANTHER" id="PTHR30308:SF2">
    <property type="entry name" value="SSRA-BINDING PROTEIN"/>
    <property type="match status" value="1"/>
</dbReference>
<dbReference type="AlphaFoldDB" id="A0A0F3IX00"/>
<keyword evidence="1" id="KW-0963">Cytoplasm</keyword>
<dbReference type="PATRIC" id="fig|552518.3.peg.564"/>
<dbReference type="CDD" id="cd09294">
    <property type="entry name" value="SmpB"/>
    <property type="match status" value="1"/>
</dbReference>
<gene>
    <name evidence="4" type="ORF">VZ95_07050</name>
</gene>
<dbReference type="PROSITE" id="PS01317">
    <property type="entry name" value="SSRP"/>
    <property type="match status" value="1"/>
</dbReference>
<dbReference type="Pfam" id="PF01668">
    <property type="entry name" value="SmpB"/>
    <property type="match status" value="1"/>
</dbReference>
<dbReference type="EMBL" id="LAJY01000149">
    <property type="protein sequence ID" value="KJV10119.1"/>
    <property type="molecule type" value="Genomic_DNA"/>
</dbReference>
<dbReference type="GO" id="GO:0005829">
    <property type="term" value="C:cytosol"/>
    <property type="evidence" value="ECO:0007669"/>
    <property type="project" value="TreeGrafter"/>
</dbReference>
<feature type="non-terminal residue" evidence="4">
    <location>
        <position position="1"/>
    </location>
</feature>
<dbReference type="InterPro" id="IPR020081">
    <property type="entry name" value="SsrA-bd_prot_CS"/>
</dbReference>
<reference evidence="4 5" key="1">
    <citation type="submission" date="2015-03" db="EMBL/GenBank/DDBJ databases">
        <title>Draft genome sequence of Elstera litoralis.</title>
        <authorList>
            <person name="Rahalkar M.C."/>
            <person name="Dhakephalkar P.K."/>
            <person name="Pore S.D."/>
            <person name="Arora P."/>
            <person name="Kapse N.G."/>
            <person name="Pandit P.S."/>
        </authorList>
    </citation>
    <scope>NUCLEOTIDE SEQUENCE [LARGE SCALE GENOMIC DNA]</scope>
    <source>
        <strain evidence="4 5">Dia-1</strain>
    </source>
</reference>
<keyword evidence="2" id="KW-0694">RNA-binding</keyword>
<dbReference type="NCBIfam" id="NF003843">
    <property type="entry name" value="PRK05422.1"/>
    <property type="match status" value="1"/>
</dbReference>
<dbReference type="SUPFAM" id="SSF74982">
    <property type="entry name" value="Small protein B (SmpB)"/>
    <property type="match status" value="1"/>
</dbReference>
<feature type="compositionally biased region" description="Basic and acidic residues" evidence="3">
    <location>
        <begin position="107"/>
        <end position="128"/>
    </location>
</feature>
<evidence type="ECO:0000256" key="3">
    <source>
        <dbReference type="SAM" id="MobiDB-lite"/>
    </source>
</evidence>
<dbReference type="RefSeq" id="WP_045775228.1">
    <property type="nucleotide sequence ID" value="NZ_LAJY01000149.1"/>
</dbReference>
<evidence type="ECO:0000313" key="5">
    <source>
        <dbReference type="Proteomes" id="UP000033774"/>
    </source>
</evidence>
<dbReference type="GO" id="GO:0003723">
    <property type="term" value="F:RNA binding"/>
    <property type="evidence" value="ECO:0007669"/>
    <property type="project" value="UniProtKB-KW"/>
</dbReference>
<accession>A0A0F3IX00</accession>
<proteinExistence type="inferred from homology"/>
<dbReference type="OrthoDB" id="9805462at2"/>
<dbReference type="InterPro" id="IPR023620">
    <property type="entry name" value="SmpB"/>
</dbReference>
<comment type="caution">
    <text evidence="4">The sequence shown here is derived from an EMBL/GenBank/DDBJ whole genome shotgun (WGS) entry which is preliminary data.</text>
</comment>
<dbReference type="NCBIfam" id="TIGR00086">
    <property type="entry name" value="smpB"/>
    <property type="match status" value="1"/>
</dbReference>
<evidence type="ECO:0000313" key="4">
    <source>
        <dbReference type="EMBL" id="KJV10119.1"/>
    </source>
</evidence>